<dbReference type="Gene3D" id="3.10.20.310">
    <property type="entry name" value="membrane protein fhac"/>
    <property type="match status" value="1"/>
</dbReference>
<dbReference type="GO" id="GO:0051301">
    <property type="term" value="P:cell division"/>
    <property type="evidence" value="ECO:0007669"/>
    <property type="project" value="UniProtKB-KW"/>
</dbReference>
<feature type="transmembrane region" description="Helical" evidence="9">
    <location>
        <begin position="32"/>
        <end position="53"/>
    </location>
</feature>
<evidence type="ECO:0000256" key="1">
    <source>
        <dbReference type="ARBA" id="ARBA00004370"/>
    </source>
</evidence>
<accession>A0A1H0SSI5</accession>
<feature type="region of interest" description="Disordered" evidence="8">
    <location>
        <begin position="1"/>
        <end position="28"/>
    </location>
</feature>
<reference evidence="12" key="1">
    <citation type="submission" date="2016-10" db="EMBL/GenBank/DDBJ databases">
        <authorList>
            <person name="Varghese N."/>
            <person name="Submissions S."/>
        </authorList>
    </citation>
    <scope>NUCLEOTIDE SEQUENCE [LARGE SCALE GENOMIC DNA]</scope>
    <source>
        <strain evidence="12">DSM 46732</strain>
    </source>
</reference>
<evidence type="ECO:0000313" key="11">
    <source>
        <dbReference type="EMBL" id="SDP44565.1"/>
    </source>
</evidence>
<dbReference type="EMBL" id="FNJR01000004">
    <property type="protein sequence ID" value="SDP44565.1"/>
    <property type="molecule type" value="Genomic_DNA"/>
</dbReference>
<dbReference type="InterPro" id="IPR034746">
    <property type="entry name" value="POTRA"/>
</dbReference>
<evidence type="ECO:0000256" key="2">
    <source>
        <dbReference type="ARBA" id="ARBA00022475"/>
    </source>
</evidence>
<dbReference type="PROSITE" id="PS51779">
    <property type="entry name" value="POTRA"/>
    <property type="match status" value="1"/>
</dbReference>
<keyword evidence="6 9" id="KW-0472">Membrane</keyword>
<evidence type="ECO:0000313" key="12">
    <source>
        <dbReference type="Proteomes" id="UP000199497"/>
    </source>
</evidence>
<gene>
    <name evidence="11" type="ORF">SAMN04487905_104141</name>
</gene>
<dbReference type="PANTHER" id="PTHR37820">
    <property type="entry name" value="CELL DIVISION PROTEIN DIVIB"/>
    <property type="match status" value="1"/>
</dbReference>
<keyword evidence="12" id="KW-1185">Reference proteome</keyword>
<evidence type="ECO:0000256" key="9">
    <source>
        <dbReference type="SAM" id="Phobius"/>
    </source>
</evidence>
<keyword evidence="4 9" id="KW-0812">Transmembrane</keyword>
<dbReference type="Proteomes" id="UP000199497">
    <property type="component" value="Unassembled WGS sequence"/>
</dbReference>
<dbReference type="InterPro" id="IPR050487">
    <property type="entry name" value="FtsQ_DivIB"/>
</dbReference>
<evidence type="ECO:0000256" key="5">
    <source>
        <dbReference type="ARBA" id="ARBA00022989"/>
    </source>
</evidence>
<dbReference type="Pfam" id="PF08478">
    <property type="entry name" value="POTRA_1"/>
    <property type="match status" value="1"/>
</dbReference>
<dbReference type="InterPro" id="IPR013685">
    <property type="entry name" value="POTRA_FtsQ_type"/>
</dbReference>
<name>A0A1H0SSI5_9ACTN</name>
<dbReference type="STRING" id="405564.SAMN04487905_104141"/>
<keyword evidence="3 11" id="KW-0132">Cell division</keyword>
<keyword evidence="7" id="KW-0131">Cell cycle</keyword>
<proteinExistence type="predicted"/>
<dbReference type="GO" id="GO:0005886">
    <property type="term" value="C:plasma membrane"/>
    <property type="evidence" value="ECO:0007669"/>
    <property type="project" value="TreeGrafter"/>
</dbReference>
<feature type="compositionally biased region" description="Basic and acidic residues" evidence="8">
    <location>
        <begin position="1"/>
        <end position="14"/>
    </location>
</feature>
<organism evidence="11 12">
    <name type="scientific">Actinopolyspora xinjiangensis</name>
    <dbReference type="NCBI Taxonomy" id="405564"/>
    <lineage>
        <taxon>Bacteria</taxon>
        <taxon>Bacillati</taxon>
        <taxon>Actinomycetota</taxon>
        <taxon>Actinomycetes</taxon>
        <taxon>Actinopolysporales</taxon>
        <taxon>Actinopolysporaceae</taxon>
        <taxon>Actinopolyspora</taxon>
    </lineage>
</organism>
<dbReference type="AlphaFoldDB" id="A0A1H0SSI5"/>
<evidence type="ECO:0000256" key="3">
    <source>
        <dbReference type="ARBA" id="ARBA00022618"/>
    </source>
</evidence>
<keyword evidence="2" id="KW-1003">Cell membrane</keyword>
<feature type="domain" description="POTRA" evidence="10">
    <location>
        <begin position="57"/>
        <end position="125"/>
    </location>
</feature>
<evidence type="ECO:0000256" key="7">
    <source>
        <dbReference type="ARBA" id="ARBA00023306"/>
    </source>
</evidence>
<dbReference type="PANTHER" id="PTHR37820:SF1">
    <property type="entry name" value="CELL DIVISION PROTEIN FTSQ"/>
    <property type="match status" value="1"/>
</dbReference>
<evidence type="ECO:0000256" key="8">
    <source>
        <dbReference type="SAM" id="MobiDB-lite"/>
    </source>
</evidence>
<evidence type="ECO:0000256" key="4">
    <source>
        <dbReference type="ARBA" id="ARBA00022692"/>
    </source>
</evidence>
<keyword evidence="5 9" id="KW-1133">Transmembrane helix</keyword>
<evidence type="ECO:0000259" key="10">
    <source>
        <dbReference type="PROSITE" id="PS51779"/>
    </source>
</evidence>
<evidence type="ECO:0000256" key="6">
    <source>
        <dbReference type="ARBA" id="ARBA00023136"/>
    </source>
</evidence>
<comment type="subcellular location">
    <subcellularLocation>
        <location evidence="1">Membrane</location>
    </subcellularLocation>
</comment>
<protein>
    <submittedName>
        <fullName evidence="11">Cell division protein FtsQ</fullName>
    </submittedName>
</protein>
<dbReference type="OrthoDB" id="9790760at2"/>
<sequence>MADSEARREPDRAASRARRRSGREPRSAGSGLFGWVVLVSLALVTIGAVVVFFTPVLGVRSVRVEGTRELDQERVRQVAAIERGTPMVRVDRSGVLRRLNGISRVDSADLRFSLPSTVVIELVERRPVLFTDTPDGFRLVDDEGVDYAAVDHRPSELPELRITSEGRERQGRAAAITAVTALDDRTLGQVRTVRVDVSRGAPRVRMSLTEGRTVEWGGRNESDRKAAILPVLLSQQGEVYDVTSPELATVS</sequence>